<protein>
    <recommendedName>
        <fullName evidence="5">Osmotically-inducible protein Y</fullName>
    </recommendedName>
</protein>
<comment type="caution">
    <text evidence="8">The sequence shown here is derived from an EMBL/GenBank/DDBJ whole genome shotgun (WGS) entry which is preliminary data.</text>
</comment>
<dbReference type="RefSeq" id="WP_110019057.1">
    <property type="nucleotide sequence ID" value="NZ_QGTJ01000007.1"/>
</dbReference>
<dbReference type="PANTHER" id="PTHR34606">
    <property type="entry name" value="BON DOMAIN-CONTAINING PROTEIN"/>
    <property type="match status" value="1"/>
</dbReference>
<gene>
    <name evidence="8" type="ORF">C7443_107149</name>
</gene>
<dbReference type="InterPro" id="IPR051686">
    <property type="entry name" value="Lipoprotein_DolP"/>
</dbReference>
<keyword evidence="2 6" id="KW-0732">Signal</keyword>
<feature type="domain" description="BON" evidence="7">
    <location>
        <begin position="40"/>
        <end position="108"/>
    </location>
</feature>
<evidence type="ECO:0000313" key="9">
    <source>
        <dbReference type="Proteomes" id="UP000246569"/>
    </source>
</evidence>
<dbReference type="Proteomes" id="UP000246569">
    <property type="component" value="Unassembled WGS sequence"/>
</dbReference>
<accession>A0A317MTZ5</accession>
<dbReference type="SMART" id="SM00749">
    <property type="entry name" value="BON"/>
    <property type="match status" value="2"/>
</dbReference>
<sequence>MSGTVRLSRAVLLALSLGIAGGLAGCTSTPTSESTGEYLDNTLVTAKVRDALAQDPLVKSHKFEVETYKGTVQLSGFVDSAEQKTRAEQVTRQVEGVKSVRNDLVILKKGETAGQYLDSTAITAKVKAKIAETPSLSSFAIEVTTVKGVVQLSGFVDTSAQRQLAGKVAKSVKGVKSVKNSLVVKAG</sequence>
<organism evidence="8 9">
    <name type="scientific">Plasticicumulans acidivorans</name>
    <dbReference type="NCBI Taxonomy" id="886464"/>
    <lineage>
        <taxon>Bacteria</taxon>
        <taxon>Pseudomonadati</taxon>
        <taxon>Pseudomonadota</taxon>
        <taxon>Gammaproteobacteria</taxon>
        <taxon>Candidatus Competibacteraceae</taxon>
        <taxon>Plasticicumulans</taxon>
    </lineage>
</organism>
<evidence type="ECO:0000259" key="7">
    <source>
        <dbReference type="PROSITE" id="PS50914"/>
    </source>
</evidence>
<feature type="domain" description="BON" evidence="7">
    <location>
        <begin position="118"/>
        <end position="186"/>
    </location>
</feature>
<name>A0A317MTZ5_9GAMM</name>
<dbReference type="Pfam" id="PF04972">
    <property type="entry name" value="BON"/>
    <property type="match status" value="2"/>
</dbReference>
<dbReference type="PROSITE" id="PS51257">
    <property type="entry name" value="PROKAR_LIPOPROTEIN"/>
    <property type="match status" value="1"/>
</dbReference>
<dbReference type="Gene3D" id="3.30.1340.30">
    <property type="match status" value="2"/>
</dbReference>
<dbReference type="InterPro" id="IPR007055">
    <property type="entry name" value="BON_dom"/>
</dbReference>
<comment type="subcellular location">
    <subcellularLocation>
        <location evidence="1">Periplasm</location>
    </subcellularLocation>
</comment>
<evidence type="ECO:0000256" key="4">
    <source>
        <dbReference type="ARBA" id="ARBA00022764"/>
    </source>
</evidence>
<keyword evidence="4" id="KW-0574">Periplasm</keyword>
<dbReference type="InterPro" id="IPR014004">
    <property type="entry name" value="Transpt-assoc_nodulatn_dom_bac"/>
</dbReference>
<feature type="signal peptide" evidence="6">
    <location>
        <begin position="1"/>
        <end position="24"/>
    </location>
</feature>
<feature type="chain" id="PRO_5016270075" description="Osmotically-inducible protein Y" evidence="6">
    <location>
        <begin position="25"/>
        <end position="187"/>
    </location>
</feature>
<dbReference type="AlphaFoldDB" id="A0A317MTZ5"/>
<evidence type="ECO:0000256" key="6">
    <source>
        <dbReference type="SAM" id="SignalP"/>
    </source>
</evidence>
<evidence type="ECO:0000256" key="3">
    <source>
        <dbReference type="ARBA" id="ARBA00022737"/>
    </source>
</evidence>
<dbReference type="PANTHER" id="PTHR34606:SF16">
    <property type="entry name" value="BON DOMAIN-CONTAINING PROTEIN"/>
    <property type="match status" value="1"/>
</dbReference>
<dbReference type="PROSITE" id="PS50914">
    <property type="entry name" value="BON"/>
    <property type="match status" value="2"/>
</dbReference>
<evidence type="ECO:0000313" key="8">
    <source>
        <dbReference type="EMBL" id="PWV60575.1"/>
    </source>
</evidence>
<keyword evidence="3" id="KW-0677">Repeat</keyword>
<evidence type="ECO:0000256" key="5">
    <source>
        <dbReference type="ARBA" id="ARBA00070588"/>
    </source>
</evidence>
<dbReference type="FunFam" id="3.30.1340.30:FF:000001">
    <property type="entry name" value="Molecular chaperone OsmY"/>
    <property type="match status" value="2"/>
</dbReference>
<keyword evidence="9" id="KW-1185">Reference proteome</keyword>
<dbReference type="EMBL" id="QGTJ01000007">
    <property type="protein sequence ID" value="PWV60575.1"/>
    <property type="molecule type" value="Genomic_DNA"/>
</dbReference>
<evidence type="ECO:0000256" key="2">
    <source>
        <dbReference type="ARBA" id="ARBA00022729"/>
    </source>
</evidence>
<dbReference type="GO" id="GO:0042597">
    <property type="term" value="C:periplasmic space"/>
    <property type="evidence" value="ECO:0007669"/>
    <property type="project" value="UniProtKB-SubCell"/>
</dbReference>
<proteinExistence type="predicted"/>
<reference evidence="8 9" key="1">
    <citation type="submission" date="2018-05" db="EMBL/GenBank/DDBJ databases">
        <title>Genomic Encyclopedia of Type Strains, Phase IV (KMG-IV): sequencing the most valuable type-strain genomes for metagenomic binning, comparative biology and taxonomic classification.</title>
        <authorList>
            <person name="Goeker M."/>
        </authorList>
    </citation>
    <scope>NUCLEOTIDE SEQUENCE [LARGE SCALE GENOMIC DNA]</scope>
    <source>
        <strain evidence="8 9">DSM 23606</strain>
    </source>
</reference>
<dbReference type="OrthoDB" id="7360581at2"/>
<evidence type="ECO:0000256" key="1">
    <source>
        <dbReference type="ARBA" id="ARBA00004418"/>
    </source>
</evidence>